<dbReference type="AlphaFoldDB" id="A0A202E7U9"/>
<gene>
    <name evidence="3" type="ORF">B2G88_07890</name>
</gene>
<proteinExistence type="predicted"/>
<accession>A0A202E7U9</accession>
<dbReference type="Pfam" id="PF10011">
    <property type="entry name" value="DUF2254"/>
    <property type="match status" value="1"/>
</dbReference>
<dbReference type="InterPro" id="IPR018723">
    <property type="entry name" value="DUF2254_membrane"/>
</dbReference>
<evidence type="ECO:0000256" key="2">
    <source>
        <dbReference type="SAM" id="Phobius"/>
    </source>
</evidence>
<evidence type="ECO:0000256" key="1">
    <source>
        <dbReference type="SAM" id="MobiDB-lite"/>
    </source>
</evidence>
<dbReference type="EMBL" id="MWPH01000002">
    <property type="protein sequence ID" value="OVE84327.1"/>
    <property type="molecule type" value="Genomic_DNA"/>
</dbReference>
<feature type="transmembrane region" description="Helical" evidence="2">
    <location>
        <begin position="12"/>
        <end position="33"/>
    </location>
</feature>
<evidence type="ECO:0000313" key="3">
    <source>
        <dbReference type="EMBL" id="OVE84327.1"/>
    </source>
</evidence>
<keyword evidence="2" id="KW-0472">Membrane</keyword>
<comment type="caution">
    <text evidence="3">The sequence shown here is derived from an EMBL/GenBank/DDBJ whole genome shotgun (WGS) entry which is preliminary data.</text>
</comment>
<evidence type="ECO:0000313" key="4">
    <source>
        <dbReference type="Proteomes" id="UP000196084"/>
    </source>
</evidence>
<sequence>MMVGLKDDWPKWGALTLLLIGLSGATYCLNYTISGTGVSILNTLARAQAAIFAIVFSVLILGVQLSASSYSPRLASSFSSDPAYKWAVGIFAISIGFNIAVLFLIDLFSNFQLTVLVLTAFLLAVGAFWTMYEFVDETLEKTTPEGILNQISDNLTSEHIISVSEASTGDPTDRDPFLTLISVIRSSIEQSDRVSAKFGLDILADRINNLLKTGSEDIFEEESPVDESLEGVCVDQLAHIVEDAIDEDLTQTAVEVTSTAESIGETAIEEELERPLEHVLEGQSDLIDLLGFAPDEERVRREAIDTSRRLISDSIDAELWYPAAVGIRRLGWISATSVIKRDADQRQDERYTTLLINGFPKYLRDVLQSDKGLTEYQTTAWFYRSTGDVDPADLLSWACYESITELTSAAVRYEIKTDRQFLNWQHASHGWVEGFEELYESDLENLTQIWMGTALYLDYLESETGSNILNGADLKRLYMKDYGFTVDTIDAILDGDIDVRRRMDYYPGGPNPVDLGGINYTVPIIRDPDQTFQEFLEHQKSVYQTVGQSSGGRVGGFGDPDLDDLNDNKE</sequence>
<protein>
    <recommendedName>
        <fullName evidence="5">DUF2254 domain-containing protein</fullName>
    </recommendedName>
</protein>
<name>A0A202E7U9_9EURY</name>
<dbReference type="Proteomes" id="UP000196084">
    <property type="component" value="Unassembled WGS sequence"/>
</dbReference>
<keyword evidence="2" id="KW-1133">Transmembrane helix</keyword>
<feature type="region of interest" description="Disordered" evidence="1">
    <location>
        <begin position="547"/>
        <end position="570"/>
    </location>
</feature>
<feature type="transmembrane region" description="Helical" evidence="2">
    <location>
        <begin position="45"/>
        <end position="65"/>
    </location>
</feature>
<keyword evidence="2" id="KW-0812">Transmembrane</keyword>
<keyword evidence="4" id="KW-1185">Reference proteome</keyword>
<organism evidence="3 4">
    <name type="scientific">Natronolimnobius baerhuensis</name>
    <dbReference type="NCBI Taxonomy" id="253108"/>
    <lineage>
        <taxon>Archaea</taxon>
        <taxon>Methanobacteriati</taxon>
        <taxon>Methanobacteriota</taxon>
        <taxon>Stenosarchaea group</taxon>
        <taxon>Halobacteria</taxon>
        <taxon>Halobacteriales</taxon>
        <taxon>Natrialbaceae</taxon>
        <taxon>Natronolimnobius</taxon>
    </lineage>
</organism>
<feature type="compositionally biased region" description="Gly residues" evidence="1">
    <location>
        <begin position="549"/>
        <end position="558"/>
    </location>
</feature>
<evidence type="ECO:0008006" key="5">
    <source>
        <dbReference type="Google" id="ProtNLM"/>
    </source>
</evidence>
<feature type="transmembrane region" description="Helical" evidence="2">
    <location>
        <begin position="86"/>
        <end position="105"/>
    </location>
</feature>
<feature type="compositionally biased region" description="Acidic residues" evidence="1">
    <location>
        <begin position="560"/>
        <end position="570"/>
    </location>
</feature>
<reference evidence="3 4" key="1">
    <citation type="submission" date="2017-02" db="EMBL/GenBank/DDBJ databases">
        <title>Natronthermophilus aegyptiacus gen. nov.,sp. nov., an aerobic, extremely halophilic alkalithermophilic archaeon isolated from the athalassohaline Wadi An Natrun, Egypt.</title>
        <authorList>
            <person name="Zhao B."/>
        </authorList>
    </citation>
    <scope>NUCLEOTIDE SEQUENCE [LARGE SCALE GENOMIC DNA]</scope>
    <source>
        <strain evidence="3 4">CGMCC 1.3597</strain>
    </source>
</reference>
<feature type="transmembrane region" description="Helical" evidence="2">
    <location>
        <begin position="111"/>
        <end position="132"/>
    </location>
</feature>